<organism evidence="1 2">
    <name type="scientific">Babesia ovata</name>
    <dbReference type="NCBI Taxonomy" id="189622"/>
    <lineage>
        <taxon>Eukaryota</taxon>
        <taxon>Sar</taxon>
        <taxon>Alveolata</taxon>
        <taxon>Apicomplexa</taxon>
        <taxon>Aconoidasida</taxon>
        <taxon>Piroplasmida</taxon>
        <taxon>Babesiidae</taxon>
        <taxon>Babesia</taxon>
    </lineage>
</organism>
<dbReference type="EMBL" id="BDSA01000002">
    <property type="protein sequence ID" value="GBE60601.1"/>
    <property type="molecule type" value="Genomic_DNA"/>
</dbReference>
<sequence length="508" mass="57414">MTSHMTENLKTPLIPDNFDLEHPESQREIRDSFDLNSCICDEISYLKTLDIFRNVKSVAIVGSLTFFSTLHLEKLLVQSGIKVASNSTAANCIILGWWIQTGVVDNIDKSTRIITEEDFLDALTVTVKERCRHIKLQRPASLLEKRIGRRTLLKDSLLPTRISHILGHKDAFNRFHEFLLAAVSRESDKDNTNLKGGNVCVIIYPPGSGIRIGIELICNAMGYWCLYTDLGIAADKLTKPKGIKPINIYCREVLDILTVEQIVEENKMAIVMIEDIESKYITVGRPCSGDSVRARGTARINVPSWVKSYAVCIPICPTTDLACRALVRSILCDVFKKKFINDFYVEYFIEGGRTKSGYVDLERVINSIDFYRTSTSQIDDIQLQKESVEKYPYRGASDVSQRYASSLQIVETGYYFICRTHGMDNTDIDAPLHCVIKEDDTNLESSVRFDAADKSTTRIEMNKLLGNVKSLEKQFRKDHLELIKLRRKLATANIAPCESYGPPNPCLV</sequence>
<proteinExistence type="predicted"/>
<dbReference type="AlphaFoldDB" id="A0A2H6KC81"/>
<keyword evidence="2" id="KW-1185">Reference proteome</keyword>
<evidence type="ECO:0000313" key="1">
    <source>
        <dbReference type="EMBL" id="GBE60601.1"/>
    </source>
</evidence>
<dbReference type="RefSeq" id="XP_028866844.1">
    <property type="nucleotide sequence ID" value="XM_029011011.1"/>
</dbReference>
<dbReference type="VEuPathDB" id="PiroplasmaDB:BOVATA_020940"/>
<comment type="caution">
    <text evidence="1">The sequence shown here is derived from an EMBL/GenBank/DDBJ whole genome shotgun (WGS) entry which is preliminary data.</text>
</comment>
<evidence type="ECO:0000313" key="2">
    <source>
        <dbReference type="Proteomes" id="UP000236319"/>
    </source>
</evidence>
<protein>
    <submittedName>
        <fullName evidence="1">Glutamate dehydrogenase, putative</fullName>
    </submittedName>
</protein>
<name>A0A2H6KC81_9APIC</name>
<dbReference type="OrthoDB" id="386672at2759"/>
<reference evidence="1 2" key="1">
    <citation type="journal article" date="2017" name="BMC Genomics">
        <title>Whole-genome assembly of Babesia ovata and comparative genomics between closely related pathogens.</title>
        <authorList>
            <person name="Yamagishi J."/>
            <person name="Asada M."/>
            <person name="Hakimi H."/>
            <person name="Tanaka T.Q."/>
            <person name="Sugimoto C."/>
            <person name="Kawazu S."/>
        </authorList>
    </citation>
    <scope>NUCLEOTIDE SEQUENCE [LARGE SCALE GENOMIC DNA]</scope>
    <source>
        <strain evidence="1 2">Miyake</strain>
    </source>
</reference>
<accession>A0A2H6KC81</accession>
<dbReference type="GeneID" id="39874371"/>
<gene>
    <name evidence="1" type="ORF">BOVATA_020940</name>
</gene>
<dbReference type="Proteomes" id="UP000236319">
    <property type="component" value="Unassembled WGS sequence"/>
</dbReference>